<keyword evidence="3 7" id="KW-0812">Transmembrane</keyword>
<protein>
    <submittedName>
        <fullName evidence="9">SigI regulator RsgI</fullName>
    </submittedName>
</protein>
<dbReference type="InterPro" id="IPR055431">
    <property type="entry name" value="RsgI_M"/>
</dbReference>
<dbReference type="Pfam" id="PF23750">
    <property type="entry name" value="RsgI_M"/>
    <property type="match status" value="1"/>
</dbReference>
<dbReference type="AlphaFoldDB" id="A0AAD0HLL3"/>
<organism evidence="9 10">
    <name type="scientific">Bacillus pumilus</name>
    <name type="common">Bacillus mesentericus</name>
    <dbReference type="NCBI Taxonomy" id="1408"/>
    <lineage>
        <taxon>Bacteria</taxon>
        <taxon>Bacillati</taxon>
        <taxon>Bacillota</taxon>
        <taxon>Bacilli</taxon>
        <taxon>Bacillales</taxon>
        <taxon>Bacillaceae</taxon>
        <taxon>Bacillus</taxon>
    </lineage>
</organism>
<name>A0AAD0HLL3_BACPU</name>
<keyword evidence="5 7" id="KW-0472">Membrane</keyword>
<dbReference type="Pfam" id="PF12791">
    <property type="entry name" value="RsgI_N"/>
    <property type="match status" value="1"/>
</dbReference>
<feature type="compositionally biased region" description="Basic and acidic residues" evidence="6">
    <location>
        <begin position="363"/>
        <end position="377"/>
    </location>
</feature>
<feature type="region of interest" description="Disordered" evidence="6">
    <location>
        <begin position="202"/>
        <end position="393"/>
    </location>
</feature>
<dbReference type="Proteomes" id="UP000264960">
    <property type="component" value="Chromosome"/>
</dbReference>
<evidence type="ECO:0000256" key="3">
    <source>
        <dbReference type="ARBA" id="ARBA00022692"/>
    </source>
</evidence>
<dbReference type="RefSeq" id="WP_117730072.1">
    <property type="nucleotide sequence ID" value="NZ_CP027116.1"/>
</dbReference>
<dbReference type="PROSITE" id="PS51849">
    <property type="entry name" value="RSGI_N"/>
    <property type="match status" value="1"/>
</dbReference>
<sequence length="393" mass="45484">MRRGIIVEKNKKYVTLLTPDGQFLRTKYEQQDYEIGQEVTFPNESRLERKRAGFFDLLRLRPLNAGILSIAAIIVVIFTMMPSFSSQKAYAYMTIDINPSFELKLDHNYQVIGVTPLNQDAKQVLSSMKDLEKNDMAKVVQEIIDDCDKQGYVNHSKSIYISTVYENKQDHTYKTNVKSKINTISGEYQKRDYKLETVESDLETREKAQKAGISTGTYIRNQEMQDKDQEDVKKGDDDAEKDAVKEEEPKKDDAQDKDKDKEEIKTDDSEDMQPDQETPEGEDKEQKDAEREEQGAVQKPHQSKPDEDHHDKKIKEDKDHSFDKEQKKNHSTDLDPKKGSNDTSNRNAEKHEKKNGRGQKQPSGERKREHAKPKEKGTASSNRSNRFEHTYEQ</sequence>
<dbReference type="GO" id="GO:0005886">
    <property type="term" value="C:plasma membrane"/>
    <property type="evidence" value="ECO:0007669"/>
    <property type="project" value="UniProtKB-SubCell"/>
</dbReference>
<evidence type="ECO:0000256" key="4">
    <source>
        <dbReference type="ARBA" id="ARBA00022989"/>
    </source>
</evidence>
<evidence type="ECO:0000256" key="6">
    <source>
        <dbReference type="SAM" id="MobiDB-lite"/>
    </source>
</evidence>
<feature type="domain" description="RsgI N-terminal anti-sigma" evidence="8">
    <location>
        <begin position="2"/>
        <end position="50"/>
    </location>
</feature>
<keyword evidence="2" id="KW-1003">Cell membrane</keyword>
<feature type="compositionally biased region" description="Basic and acidic residues" evidence="6">
    <location>
        <begin position="284"/>
        <end position="294"/>
    </location>
</feature>
<evidence type="ECO:0000256" key="5">
    <source>
        <dbReference type="ARBA" id="ARBA00023136"/>
    </source>
</evidence>
<dbReference type="EMBL" id="CP027116">
    <property type="protein sequence ID" value="AVM23543.1"/>
    <property type="molecule type" value="Genomic_DNA"/>
</dbReference>
<evidence type="ECO:0000313" key="9">
    <source>
        <dbReference type="EMBL" id="AVM23543.1"/>
    </source>
</evidence>
<feature type="compositionally biased region" description="Acidic residues" evidence="6">
    <location>
        <begin position="268"/>
        <end position="283"/>
    </location>
</feature>
<feature type="compositionally biased region" description="Basic and acidic residues" evidence="6">
    <location>
        <begin position="223"/>
        <end position="267"/>
    </location>
</feature>
<feature type="transmembrane region" description="Helical" evidence="7">
    <location>
        <begin position="63"/>
        <end position="84"/>
    </location>
</feature>
<gene>
    <name evidence="9" type="ORF">C5695_06765</name>
</gene>
<evidence type="ECO:0000313" key="10">
    <source>
        <dbReference type="Proteomes" id="UP000264960"/>
    </source>
</evidence>
<reference evidence="9 10" key="1">
    <citation type="submission" date="2018-02" db="EMBL/GenBank/DDBJ databases">
        <title>The complete genome of two Bacillus pumilus strains from Cuatro Cienegas, Coahuila, Mexico.</title>
        <authorList>
            <person name="Zarza E."/>
            <person name="Alcaraz L.D."/>
            <person name="Aguilar-Salinas B."/>
            <person name="Islas A."/>
            <person name="Olmedo-Alvarez G."/>
        </authorList>
    </citation>
    <scope>NUCLEOTIDE SEQUENCE [LARGE SCALE GENOMIC DNA]</scope>
    <source>
        <strain evidence="9 10">145</strain>
    </source>
</reference>
<comment type="subcellular location">
    <subcellularLocation>
        <location evidence="1">Cell membrane</location>
        <topology evidence="1">Single-pass membrane protein</topology>
    </subcellularLocation>
</comment>
<keyword evidence="4 7" id="KW-1133">Transmembrane helix</keyword>
<evidence type="ECO:0000259" key="8">
    <source>
        <dbReference type="PROSITE" id="PS51849"/>
    </source>
</evidence>
<feature type="compositionally biased region" description="Basic and acidic residues" evidence="6">
    <location>
        <begin position="303"/>
        <end position="340"/>
    </location>
</feature>
<evidence type="ECO:0000256" key="7">
    <source>
        <dbReference type="SAM" id="Phobius"/>
    </source>
</evidence>
<evidence type="ECO:0000256" key="1">
    <source>
        <dbReference type="ARBA" id="ARBA00004162"/>
    </source>
</evidence>
<evidence type="ECO:0000256" key="2">
    <source>
        <dbReference type="ARBA" id="ARBA00022475"/>
    </source>
</evidence>
<feature type="compositionally biased region" description="Polar residues" evidence="6">
    <location>
        <begin position="212"/>
        <end position="222"/>
    </location>
</feature>
<proteinExistence type="predicted"/>
<accession>A0AAD0HLL3</accession>
<dbReference type="InterPro" id="IPR024449">
    <property type="entry name" value="Anti-sigma_RsgI_N"/>
</dbReference>